<evidence type="ECO:0000256" key="3">
    <source>
        <dbReference type="ARBA" id="ARBA00023274"/>
    </source>
</evidence>
<evidence type="ECO:0000256" key="4">
    <source>
        <dbReference type="ARBA" id="ARBA00035160"/>
    </source>
</evidence>
<comment type="similarity">
    <text evidence="1 5 6">Belongs to the universal ribosomal protein uS11 family.</text>
</comment>
<keyword evidence="3 5" id="KW-0687">Ribonucleoprotein</keyword>
<dbReference type="PATRIC" id="fig|1618755.3.peg.139"/>
<feature type="compositionally biased region" description="Basic and acidic residues" evidence="7">
    <location>
        <begin position="1"/>
        <end position="30"/>
    </location>
</feature>
<dbReference type="GO" id="GO:0003735">
    <property type="term" value="F:structural constituent of ribosome"/>
    <property type="evidence" value="ECO:0007669"/>
    <property type="project" value="InterPro"/>
</dbReference>
<dbReference type="NCBIfam" id="NF003698">
    <property type="entry name" value="PRK05309.1"/>
    <property type="match status" value="1"/>
</dbReference>
<comment type="caution">
    <text evidence="8">The sequence shown here is derived from an EMBL/GenBank/DDBJ whole genome shotgun (WGS) entry which is preliminary data.</text>
</comment>
<evidence type="ECO:0000256" key="7">
    <source>
        <dbReference type="SAM" id="MobiDB-lite"/>
    </source>
</evidence>
<dbReference type="AlphaFoldDB" id="A0A0G0ZQV1"/>
<dbReference type="EMBL" id="LCCC01000006">
    <property type="protein sequence ID" value="KKS24411.1"/>
    <property type="molecule type" value="Genomic_DNA"/>
</dbReference>
<dbReference type="Gene3D" id="3.30.420.80">
    <property type="entry name" value="Ribosomal protein S11"/>
    <property type="match status" value="1"/>
</dbReference>
<dbReference type="Pfam" id="PF00411">
    <property type="entry name" value="Ribosomal_S11"/>
    <property type="match status" value="1"/>
</dbReference>
<evidence type="ECO:0000256" key="5">
    <source>
        <dbReference type="HAMAP-Rule" id="MF_01310"/>
    </source>
</evidence>
<dbReference type="PANTHER" id="PTHR11759">
    <property type="entry name" value="40S RIBOSOMAL PROTEIN S14/30S RIBOSOMAL PROTEIN S11"/>
    <property type="match status" value="1"/>
</dbReference>
<evidence type="ECO:0000256" key="2">
    <source>
        <dbReference type="ARBA" id="ARBA00022980"/>
    </source>
</evidence>
<dbReference type="PROSITE" id="PS00054">
    <property type="entry name" value="RIBOSOMAL_S11"/>
    <property type="match status" value="1"/>
</dbReference>
<proteinExistence type="inferred from homology"/>
<name>A0A0G0ZQV1_9BACT</name>
<protein>
    <recommendedName>
        <fullName evidence="4 5">Small ribosomal subunit protein uS11</fullName>
    </recommendedName>
</protein>
<evidence type="ECO:0000313" key="8">
    <source>
        <dbReference type="EMBL" id="KKS24411.1"/>
    </source>
</evidence>
<dbReference type="InterPro" id="IPR018102">
    <property type="entry name" value="Ribosomal_uS11_CS"/>
</dbReference>
<dbReference type="GO" id="GO:1990904">
    <property type="term" value="C:ribonucleoprotein complex"/>
    <property type="evidence" value="ECO:0007669"/>
    <property type="project" value="UniProtKB-KW"/>
</dbReference>
<feature type="region of interest" description="Disordered" evidence="7">
    <location>
        <begin position="1"/>
        <end position="35"/>
    </location>
</feature>
<evidence type="ECO:0000256" key="6">
    <source>
        <dbReference type="RuleBase" id="RU003629"/>
    </source>
</evidence>
<evidence type="ECO:0000256" key="1">
    <source>
        <dbReference type="ARBA" id="ARBA00006194"/>
    </source>
</evidence>
<keyword evidence="5" id="KW-0694">RNA-binding</keyword>
<dbReference type="SUPFAM" id="SSF53137">
    <property type="entry name" value="Translational machinery components"/>
    <property type="match status" value="1"/>
</dbReference>
<dbReference type="GO" id="GO:0019843">
    <property type="term" value="F:rRNA binding"/>
    <property type="evidence" value="ECO:0007669"/>
    <property type="project" value="UniProtKB-UniRule"/>
</dbReference>
<dbReference type="Proteomes" id="UP000033949">
    <property type="component" value="Unassembled WGS sequence"/>
</dbReference>
<dbReference type="HAMAP" id="MF_01310">
    <property type="entry name" value="Ribosomal_uS11"/>
    <property type="match status" value="1"/>
</dbReference>
<dbReference type="InterPro" id="IPR001971">
    <property type="entry name" value="Ribosomal_uS11"/>
</dbReference>
<organism evidence="8 9">
    <name type="scientific">Candidatus Nomurabacteria bacterium GW2011_GWC2_41_8</name>
    <dbReference type="NCBI Taxonomy" id="1618755"/>
    <lineage>
        <taxon>Bacteria</taxon>
        <taxon>Candidatus Nomuraibacteriota</taxon>
    </lineage>
</organism>
<evidence type="ECO:0000313" key="9">
    <source>
        <dbReference type="Proteomes" id="UP000033949"/>
    </source>
</evidence>
<dbReference type="GO" id="GO:0005840">
    <property type="term" value="C:ribosome"/>
    <property type="evidence" value="ECO:0007669"/>
    <property type="project" value="UniProtKB-KW"/>
</dbReference>
<dbReference type="PIRSF" id="PIRSF002131">
    <property type="entry name" value="Ribosomal_S11"/>
    <property type="match status" value="1"/>
</dbReference>
<reference evidence="8 9" key="1">
    <citation type="journal article" date="2015" name="Nature">
        <title>rRNA introns, odd ribosomes, and small enigmatic genomes across a large radiation of phyla.</title>
        <authorList>
            <person name="Brown C.T."/>
            <person name="Hug L.A."/>
            <person name="Thomas B.C."/>
            <person name="Sharon I."/>
            <person name="Castelle C.J."/>
            <person name="Singh A."/>
            <person name="Wilkins M.J."/>
            <person name="Williams K.H."/>
            <person name="Banfield J.F."/>
        </authorList>
    </citation>
    <scope>NUCLEOTIDE SEQUENCE [LARGE SCALE GENOMIC DNA]</scope>
</reference>
<dbReference type="InterPro" id="IPR036967">
    <property type="entry name" value="Ribosomal_uS11_sf"/>
</dbReference>
<gene>
    <name evidence="5" type="primary">rpsK</name>
    <name evidence="8" type="ORF">UU82_C0006G0009</name>
</gene>
<keyword evidence="5" id="KW-0699">rRNA-binding</keyword>
<accession>A0A0G0ZQV1</accession>
<comment type="function">
    <text evidence="5">Located on the platform of the 30S subunit, it bridges several disparate RNA helices of the 16S rRNA. Forms part of the Shine-Dalgarno cleft in the 70S ribosome.</text>
</comment>
<dbReference type="GO" id="GO:0006412">
    <property type="term" value="P:translation"/>
    <property type="evidence" value="ECO:0007669"/>
    <property type="project" value="UniProtKB-UniRule"/>
</dbReference>
<keyword evidence="2 5" id="KW-0689">Ribosomal protein</keyword>
<sequence length="153" mass="16036">MGKTKITTEKNNEEIGAKAEIRSAENEAKKAPSKTPKKKVISGILHVEATFNNTKVLFGDKLGNTLFWSSAGSLGFRGAKKGTPFAASKVGDAIGSKASVLGVKDADVVVLGVGSGREPAIRSFMAHGIEITSILDATPVPHNGPKAKKPRRV</sequence>
<comment type="subunit">
    <text evidence="5">Part of the 30S ribosomal subunit. Interacts with proteins S7 and S18. Binds to IF-3.</text>
</comment>